<name>A0A5J5BUT3_9ASTE</name>
<evidence type="ECO:0000313" key="3">
    <source>
        <dbReference type="Proteomes" id="UP000325577"/>
    </source>
</evidence>
<keyword evidence="1" id="KW-0812">Transmembrane</keyword>
<keyword evidence="1" id="KW-1133">Transmembrane helix</keyword>
<dbReference type="OrthoDB" id="1736072at2759"/>
<evidence type="ECO:0000313" key="2">
    <source>
        <dbReference type="EMBL" id="KAA8545342.1"/>
    </source>
</evidence>
<gene>
    <name evidence="2" type="ORF">F0562_020126</name>
</gene>
<dbReference type="PANTHER" id="PTHR35490">
    <property type="entry name" value="BACTERIOPHAGE N4 ADSORPTION B PROTEIN"/>
    <property type="match status" value="1"/>
</dbReference>
<dbReference type="AlphaFoldDB" id="A0A5J5BUT3"/>
<dbReference type="Proteomes" id="UP000325577">
    <property type="component" value="Linkage Group LG10"/>
</dbReference>
<evidence type="ECO:0000256" key="1">
    <source>
        <dbReference type="SAM" id="Phobius"/>
    </source>
</evidence>
<proteinExistence type="predicted"/>
<keyword evidence="1" id="KW-0472">Membrane</keyword>
<dbReference type="EMBL" id="CM018033">
    <property type="protein sequence ID" value="KAA8545342.1"/>
    <property type="molecule type" value="Genomic_DNA"/>
</dbReference>
<organism evidence="2 3">
    <name type="scientific">Nyssa sinensis</name>
    <dbReference type="NCBI Taxonomy" id="561372"/>
    <lineage>
        <taxon>Eukaryota</taxon>
        <taxon>Viridiplantae</taxon>
        <taxon>Streptophyta</taxon>
        <taxon>Embryophyta</taxon>
        <taxon>Tracheophyta</taxon>
        <taxon>Spermatophyta</taxon>
        <taxon>Magnoliopsida</taxon>
        <taxon>eudicotyledons</taxon>
        <taxon>Gunneridae</taxon>
        <taxon>Pentapetalae</taxon>
        <taxon>asterids</taxon>
        <taxon>Cornales</taxon>
        <taxon>Nyssaceae</taxon>
        <taxon>Nyssa</taxon>
    </lineage>
</organism>
<dbReference type="PANTHER" id="PTHR35490:SF3">
    <property type="entry name" value="(WILD MALAYSIAN BANANA) HYPOTHETICAL PROTEIN"/>
    <property type="match status" value="1"/>
</dbReference>
<protein>
    <submittedName>
        <fullName evidence="2">Uncharacterized protein</fullName>
    </submittedName>
</protein>
<feature type="transmembrane region" description="Helical" evidence="1">
    <location>
        <begin position="230"/>
        <end position="251"/>
    </location>
</feature>
<sequence length="279" mass="32149">MDSKFSRNRRLRQRRAIRAVVMSMTAFLNWSHLFSYNKRRVMIIFWARRLWRTEMRVLLWNMISSILDSDSSSVASSTELNDFGKQAANVALMSNQGDFFDANEDFFPDGSSSYGPCMESELRATRLSLLEEIERRKALEEALGQMYIEQFCQQLLVARFVAEAMGKGQARAEAEIAAEEIIGSKDQEISRLRDRLQYYEAVNHEMSQRNQEIIEVARRQRQMKKRRSRWLWGCVGLSVAVGISVIAYSYLPQTSELHPRLISGDSSDASCLGLTSFNR</sequence>
<accession>A0A5J5BUT3</accession>
<reference evidence="2 3" key="1">
    <citation type="submission" date="2019-09" db="EMBL/GenBank/DDBJ databases">
        <title>A chromosome-level genome assembly of the Chinese tupelo Nyssa sinensis.</title>
        <authorList>
            <person name="Yang X."/>
            <person name="Kang M."/>
            <person name="Yang Y."/>
            <person name="Xiong H."/>
            <person name="Wang M."/>
            <person name="Zhang Z."/>
            <person name="Wang Z."/>
            <person name="Wu H."/>
            <person name="Ma T."/>
            <person name="Liu J."/>
            <person name="Xi Z."/>
        </authorList>
    </citation>
    <scope>NUCLEOTIDE SEQUENCE [LARGE SCALE GENOMIC DNA]</scope>
    <source>
        <strain evidence="2">J267</strain>
        <tissue evidence="2">Leaf</tissue>
    </source>
</reference>
<keyword evidence="3" id="KW-1185">Reference proteome</keyword>